<reference evidence="2" key="1">
    <citation type="submission" date="2017-09" db="EMBL/GenBank/DDBJ databases">
        <title>Depth-based differentiation of microbial function through sediment-hosted aquifers and enrichment of novel symbionts in the deep terrestrial subsurface.</title>
        <authorList>
            <person name="Probst A.J."/>
            <person name="Ladd B."/>
            <person name="Jarett J.K."/>
            <person name="Geller-Mcgrath D.E."/>
            <person name="Sieber C.M.K."/>
            <person name="Emerson J.B."/>
            <person name="Anantharaman K."/>
            <person name="Thomas B.C."/>
            <person name="Malmstrom R."/>
            <person name="Stieglmeier M."/>
            <person name="Klingl A."/>
            <person name="Woyke T."/>
            <person name="Ryan C.M."/>
            <person name="Banfield J.F."/>
        </authorList>
    </citation>
    <scope>NUCLEOTIDE SEQUENCE [LARGE SCALE GENOMIC DNA]</scope>
</reference>
<evidence type="ECO:0000313" key="1">
    <source>
        <dbReference type="EMBL" id="PJB17760.1"/>
    </source>
</evidence>
<dbReference type="AlphaFoldDB" id="A0A2M8AJF8"/>
<accession>A0A2M8AJF8</accession>
<evidence type="ECO:0000313" key="2">
    <source>
        <dbReference type="Proteomes" id="UP000230611"/>
    </source>
</evidence>
<comment type="caution">
    <text evidence="1">The sequence shown here is derived from an EMBL/GenBank/DDBJ whole genome shotgun (WGS) entry which is preliminary data.</text>
</comment>
<dbReference type="EMBL" id="PFUO01000025">
    <property type="protein sequence ID" value="PJB17760.1"/>
    <property type="molecule type" value="Genomic_DNA"/>
</dbReference>
<organism evidence="1 2">
    <name type="scientific">Candidatus Falkowbacteria bacterium CG_4_9_14_3_um_filter_38_19</name>
    <dbReference type="NCBI Taxonomy" id="1974559"/>
    <lineage>
        <taxon>Bacteria</taxon>
        <taxon>Candidatus Falkowiibacteriota</taxon>
    </lineage>
</organism>
<dbReference type="Proteomes" id="UP000230611">
    <property type="component" value="Unassembled WGS sequence"/>
</dbReference>
<name>A0A2M8AJF8_9BACT</name>
<protein>
    <submittedName>
        <fullName evidence="1">Uncharacterized protein</fullName>
    </submittedName>
</protein>
<gene>
    <name evidence="1" type="ORF">CO116_00510</name>
</gene>
<sequence length="61" mass="7098">MENKDRFFKVYSNLPINLRNEVILVLPDKGPITWNAAFLEINNETELGKTILKKLVELKII</sequence>
<proteinExistence type="predicted"/>